<dbReference type="InterPro" id="IPR001525">
    <property type="entry name" value="C5_MeTfrase"/>
</dbReference>
<dbReference type="EC" id="2.1.1.37" evidence="7"/>
<dbReference type="InterPro" id="IPR018117">
    <property type="entry name" value="C5_DNA_meth_AS"/>
</dbReference>
<evidence type="ECO:0000256" key="5">
    <source>
        <dbReference type="PROSITE-ProRule" id="PRU01016"/>
    </source>
</evidence>
<dbReference type="PRINTS" id="PR00105">
    <property type="entry name" value="C5METTRFRASE"/>
</dbReference>
<comment type="similarity">
    <text evidence="5 6">Belongs to the class I-like SAM-binding methyltransferase superfamily. C5-methyltransferase family.</text>
</comment>
<dbReference type="SUPFAM" id="SSF53335">
    <property type="entry name" value="S-adenosyl-L-methionine-dependent methyltransferases"/>
    <property type="match status" value="1"/>
</dbReference>
<evidence type="ECO:0000256" key="4">
    <source>
        <dbReference type="ARBA" id="ARBA00022747"/>
    </source>
</evidence>
<evidence type="ECO:0000256" key="3">
    <source>
        <dbReference type="ARBA" id="ARBA00022691"/>
    </source>
</evidence>
<keyword evidence="1 5" id="KW-0489">Methyltransferase</keyword>
<name>A0A4Y6I7N1_9MOLU</name>
<dbReference type="GO" id="GO:0003886">
    <property type="term" value="F:DNA (cytosine-5-)-methyltransferase activity"/>
    <property type="evidence" value="ECO:0007669"/>
    <property type="project" value="UniProtKB-EC"/>
</dbReference>
<keyword evidence="3 5" id="KW-0949">S-adenosyl-L-methionine</keyword>
<dbReference type="Proteomes" id="UP000315201">
    <property type="component" value="Chromosome"/>
</dbReference>
<evidence type="ECO:0000256" key="6">
    <source>
        <dbReference type="RuleBase" id="RU000416"/>
    </source>
</evidence>
<keyword evidence="2 5" id="KW-0808">Transferase</keyword>
<dbReference type="Gene3D" id="3.90.120.10">
    <property type="entry name" value="DNA Methylase, subunit A, domain 2"/>
    <property type="match status" value="1"/>
</dbReference>
<dbReference type="REBASE" id="367422">
    <property type="entry name" value="M.MnaMs03ORF3180P"/>
</dbReference>
<dbReference type="GO" id="GO:0032259">
    <property type="term" value="P:methylation"/>
    <property type="evidence" value="ECO:0007669"/>
    <property type="project" value="UniProtKB-KW"/>
</dbReference>
<feature type="active site" evidence="5">
    <location>
        <position position="132"/>
    </location>
</feature>
<keyword evidence="4" id="KW-0680">Restriction system</keyword>
<reference evidence="8 9" key="1">
    <citation type="submission" date="2019-06" db="EMBL/GenBank/DDBJ databases">
        <title>Mycoplasma nasistruthionis sp. nov. str Ms03.</title>
        <authorList>
            <person name="Botes A."/>
        </authorList>
    </citation>
    <scope>NUCLEOTIDE SEQUENCE [LARGE SCALE GENOMIC DNA]</scope>
    <source>
        <strain evidence="8 9">Ms03</strain>
    </source>
</reference>
<dbReference type="InterPro" id="IPR029063">
    <property type="entry name" value="SAM-dependent_MTases_sf"/>
</dbReference>
<evidence type="ECO:0000313" key="8">
    <source>
        <dbReference type="EMBL" id="QDF65257.1"/>
    </source>
</evidence>
<dbReference type="InterPro" id="IPR050750">
    <property type="entry name" value="C5-MTase"/>
</dbReference>
<dbReference type="Pfam" id="PF00145">
    <property type="entry name" value="DNA_methylase"/>
    <property type="match status" value="1"/>
</dbReference>
<dbReference type="EMBL" id="CP041147">
    <property type="protein sequence ID" value="QDF65257.1"/>
    <property type="molecule type" value="Genomic_DNA"/>
</dbReference>
<evidence type="ECO:0000256" key="7">
    <source>
        <dbReference type="RuleBase" id="RU000417"/>
    </source>
</evidence>
<evidence type="ECO:0000256" key="2">
    <source>
        <dbReference type="ARBA" id="ARBA00022679"/>
    </source>
</evidence>
<dbReference type="Gene3D" id="3.40.50.150">
    <property type="entry name" value="Vaccinia Virus protein VP39"/>
    <property type="match status" value="1"/>
</dbReference>
<dbReference type="PROSITE" id="PS00094">
    <property type="entry name" value="C5_MTASE_1"/>
    <property type="match status" value="1"/>
</dbReference>
<dbReference type="PANTHER" id="PTHR46098:SF1">
    <property type="entry name" value="TRNA (CYTOSINE(38)-C(5))-METHYLTRANSFERASE"/>
    <property type="match status" value="1"/>
</dbReference>
<dbReference type="NCBIfam" id="TIGR00675">
    <property type="entry name" value="dcm"/>
    <property type="match status" value="1"/>
</dbReference>
<proteinExistence type="inferred from homology"/>
<comment type="catalytic activity">
    <reaction evidence="7">
        <text>a 2'-deoxycytidine in DNA + S-adenosyl-L-methionine = a 5-methyl-2'-deoxycytidine in DNA + S-adenosyl-L-homocysteine + H(+)</text>
        <dbReference type="Rhea" id="RHEA:13681"/>
        <dbReference type="Rhea" id="RHEA-COMP:11369"/>
        <dbReference type="Rhea" id="RHEA-COMP:11370"/>
        <dbReference type="ChEBI" id="CHEBI:15378"/>
        <dbReference type="ChEBI" id="CHEBI:57856"/>
        <dbReference type="ChEBI" id="CHEBI:59789"/>
        <dbReference type="ChEBI" id="CHEBI:85452"/>
        <dbReference type="ChEBI" id="CHEBI:85454"/>
        <dbReference type="EC" id="2.1.1.37"/>
    </reaction>
</comment>
<keyword evidence="9" id="KW-1185">Reference proteome</keyword>
<gene>
    <name evidence="8" type="primary">dcm</name>
    <name evidence="8" type="ORF">FIV53_03180</name>
</gene>
<dbReference type="GO" id="GO:0009307">
    <property type="term" value="P:DNA restriction-modification system"/>
    <property type="evidence" value="ECO:0007669"/>
    <property type="project" value="UniProtKB-KW"/>
</dbReference>
<evidence type="ECO:0000256" key="1">
    <source>
        <dbReference type="ARBA" id="ARBA00022603"/>
    </source>
</evidence>
<dbReference type="PANTHER" id="PTHR46098">
    <property type="entry name" value="TRNA (CYTOSINE(38)-C(5))-METHYLTRANSFERASE"/>
    <property type="match status" value="1"/>
</dbReference>
<dbReference type="AlphaFoldDB" id="A0A4Y6I7N1"/>
<organism evidence="8 9">
    <name type="scientific">Mycoplasma nasistruthionis</name>
    <dbReference type="NCBI Taxonomy" id="353852"/>
    <lineage>
        <taxon>Bacteria</taxon>
        <taxon>Bacillati</taxon>
        <taxon>Mycoplasmatota</taxon>
        <taxon>Mollicutes</taxon>
        <taxon>Mycoplasmataceae</taxon>
        <taxon>Mycoplasma</taxon>
    </lineage>
</organism>
<evidence type="ECO:0000313" key="9">
    <source>
        <dbReference type="Proteomes" id="UP000315201"/>
    </source>
</evidence>
<sequence>MNMKTIKIFELFAGIGTQFQALKNIAKRKNWQPLSVGYIEWYTDAIVAWELVHNNHKDIKLSDFKVDENITISFDSKKPALRPENSKKLINSQYATLLSESRDKHNNLFDISKVKGTSIPKNIDIFTYSFPCQDLSHQGKQKGMNKDSFTRSGLLWQVDRILEEMTWSYLPSEMPKFLLMENVFAIKNAKHNMLYQTWKNRLAEMNYSSYEYVLDSKFFNSPQSRKRVFLLSVHNSHKENVNFEFTDIVANHSQISKVKLKDIMDYSNPTRIQKDFSSYSYPDFKQTNGIIKSHLRDYTNFNSENAIFSDQGIGPTLTASGALSRLKIVNSNNKIFIMNAQEAFKYMGFTKAQFDKVNKWQILSEAKLTFIMGNAIVIPVLEAIFKTLEF</sequence>
<protein>
    <recommendedName>
        <fullName evidence="7">Cytosine-specific methyltransferase</fullName>
        <ecNumber evidence="7">2.1.1.37</ecNumber>
    </recommendedName>
</protein>
<accession>A0A4Y6I7N1</accession>
<dbReference type="PROSITE" id="PS51679">
    <property type="entry name" value="SAM_MT_C5"/>
    <property type="match status" value="1"/>
</dbReference>